<dbReference type="GO" id="GO:0006412">
    <property type="term" value="P:translation"/>
    <property type="evidence" value="ECO:0007669"/>
    <property type="project" value="InterPro"/>
</dbReference>
<dbReference type="OrthoDB" id="309483at2759"/>
<dbReference type="GO" id="GO:0005840">
    <property type="term" value="C:ribosome"/>
    <property type="evidence" value="ECO:0007669"/>
    <property type="project" value="UniProtKB-KW"/>
</dbReference>
<dbReference type="VEuPathDB" id="PlasmoDB:PKNH_1136600"/>
<dbReference type="AlphaFoldDB" id="A0A1Y3DIX6"/>
<organism evidence="6 7">
    <name type="scientific">Plasmodium knowlesi</name>
    <dbReference type="NCBI Taxonomy" id="5850"/>
    <lineage>
        <taxon>Eukaryota</taxon>
        <taxon>Sar</taxon>
        <taxon>Alveolata</taxon>
        <taxon>Apicomplexa</taxon>
        <taxon>Aconoidasida</taxon>
        <taxon>Haemosporida</taxon>
        <taxon>Plasmodiidae</taxon>
        <taxon>Plasmodium</taxon>
        <taxon>Plasmodium (Plasmodium)</taxon>
    </lineage>
</organism>
<dbReference type="GO" id="GO:0005737">
    <property type="term" value="C:cytoplasm"/>
    <property type="evidence" value="ECO:0007669"/>
    <property type="project" value="UniProtKB-ARBA"/>
</dbReference>
<dbReference type="SUPFAM" id="SSF53137">
    <property type="entry name" value="Translational machinery components"/>
    <property type="match status" value="1"/>
</dbReference>
<evidence type="ECO:0000256" key="5">
    <source>
        <dbReference type="SAM" id="SignalP"/>
    </source>
</evidence>
<protein>
    <submittedName>
        <fullName evidence="6">Putative Ribosomal protein L18</fullName>
    </submittedName>
</protein>
<dbReference type="PANTHER" id="PTHR12899">
    <property type="entry name" value="39S RIBOSOMAL PROTEIN L18, MITOCHONDRIAL"/>
    <property type="match status" value="1"/>
</dbReference>
<dbReference type="CDD" id="cd00432">
    <property type="entry name" value="Ribosomal_L18_L5e"/>
    <property type="match status" value="1"/>
</dbReference>
<sequence>MNAPVLLVPLLLLYLDVLHSFATNRAVFPRNPFSLFSSPNRKKAAPEQAPQGKAKKLKEKKKKKKNIALERLICEHAEKAEKVEKREVSDNPSVDVDKEILEGKRVPRLRIKNTNKHIYATVVDDYRRHILCFSCSRDPNLSGVLGTYRNRTTNRVVNNGKTIKSGWEIGKDIARKALNKGIFKVRFDRGKFKYAGKVEALAEGARAVGLML</sequence>
<dbReference type="Pfam" id="PF00861">
    <property type="entry name" value="Ribosomal_L18p"/>
    <property type="match status" value="1"/>
</dbReference>
<evidence type="ECO:0000313" key="6">
    <source>
        <dbReference type="EMBL" id="OTN64572.1"/>
    </source>
</evidence>
<name>A0A1Y3DIX6_PLAKN</name>
<dbReference type="VEuPathDB" id="PlasmoDB:PKNOH_S130203100"/>
<reference evidence="6 7" key="1">
    <citation type="submission" date="2017-05" db="EMBL/GenBank/DDBJ databases">
        <title>PacBio assembly of a Plasmodium knowlesi genome sequence with Hi-C correction and manual annotation of the SICAvar gene family.</title>
        <authorList>
            <person name="Lapp S.A."/>
            <person name="Geraldo J.A."/>
            <person name="Chien J.-T."/>
            <person name="Ay F."/>
            <person name="Pakala S.B."/>
            <person name="Batugedara G."/>
            <person name="Humphrey J.C."/>
            <person name="Debarry J.D."/>
            <person name="Le Roch K.G."/>
            <person name="Galinski M.R."/>
            <person name="Kissinger J.C."/>
        </authorList>
    </citation>
    <scope>NUCLEOTIDE SEQUENCE [LARGE SCALE GENOMIC DNA]</scope>
    <source>
        <strain evidence="7">Malayan Strain Pk1 (A+)</strain>
    </source>
</reference>
<dbReference type="VEuPathDB" id="PlasmoDB:PKA1H_110042300"/>
<dbReference type="EMBL" id="NETL01000027">
    <property type="protein sequence ID" value="OTN64572.1"/>
    <property type="molecule type" value="Genomic_DNA"/>
</dbReference>
<keyword evidence="2 6" id="KW-0689">Ribosomal protein</keyword>
<dbReference type="Proteomes" id="UP000195012">
    <property type="component" value="Unassembled WGS sequence"/>
</dbReference>
<evidence type="ECO:0000256" key="2">
    <source>
        <dbReference type="ARBA" id="ARBA00022980"/>
    </source>
</evidence>
<feature type="region of interest" description="Disordered" evidence="4">
    <location>
        <begin position="39"/>
        <end position="63"/>
    </location>
</feature>
<keyword evidence="3" id="KW-0687">Ribonucleoprotein</keyword>
<dbReference type="GO" id="GO:0008097">
    <property type="term" value="F:5S rRNA binding"/>
    <property type="evidence" value="ECO:0007669"/>
    <property type="project" value="TreeGrafter"/>
</dbReference>
<feature type="signal peptide" evidence="5">
    <location>
        <begin position="1"/>
        <end position="20"/>
    </location>
</feature>
<evidence type="ECO:0000313" key="7">
    <source>
        <dbReference type="Proteomes" id="UP000195012"/>
    </source>
</evidence>
<evidence type="ECO:0000256" key="1">
    <source>
        <dbReference type="ARBA" id="ARBA00007116"/>
    </source>
</evidence>
<comment type="caution">
    <text evidence="6">The sequence shown here is derived from an EMBL/GenBank/DDBJ whole genome shotgun (WGS) entry which is preliminary data.</text>
</comment>
<feature type="chain" id="PRO_5011003781" evidence="5">
    <location>
        <begin position="21"/>
        <end position="212"/>
    </location>
</feature>
<evidence type="ECO:0000256" key="3">
    <source>
        <dbReference type="ARBA" id="ARBA00023274"/>
    </source>
</evidence>
<gene>
    <name evidence="6" type="ORF">PKNOH_S130203100</name>
</gene>
<dbReference type="eggNOG" id="KOG1870">
    <property type="taxonomic scope" value="Eukaryota"/>
</dbReference>
<keyword evidence="5" id="KW-0732">Signal</keyword>
<comment type="similarity">
    <text evidence="1">Belongs to the universal ribosomal protein uL18 family.</text>
</comment>
<evidence type="ECO:0000256" key="4">
    <source>
        <dbReference type="SAM" id="MobiDB-lite"/>
    </source>
</evidence>
<dbReference type="InterPro" id="IPR005484">
    <property type="entry name" value="Ribosomal_uL18_bac/plant/anim"/>
</dbReference>
<dbReference type="Gene3D" id="3.30.420.100">
    <property type="match status" value="1"/>
</dbReference>
<dbReference type="OMA" id="NRVVNNG"/>
<accession>A0A1Y3DIX6</accession>
<dbReference type="PANTHER" id="PTHR12899:SF3">
    <property type="entry name" value="LARGE RIBOSOMAL SUBUNIT PROTEIN UL18M"/>
    <property type="match status" value="1"/>
</dbReference>
<feature type="compositionally biased region" description="Basic residues" evidence="4">
    <location>
        <begin position="53"/>
        <end position="63"/>
    </location>
</feature>
<dbReference type="GO" id="GO:1990904">
    <property type="term" value="C:ribonucleoprotein complex"/>
    <property type="evidence" value="ECO:0007669"/>
    <property type="project" value="UniProtKB-KW"/>
</dbReference>
<dbReference type="GO" id="GO:0003735">
    <property type="term" value="F:structural constituent of ribosome"/>
    <property type="evidence" value="ECO:0007669"/>
    <property type="project" value="InterPro"/>
</dbReference>
<proteinExistence type="inferred from homology"/>
<dbReference type="InterPro" id="IPR057268">
    <property type="entry name" value="Ribosomal_L18"/>
</dbReference>